<proteinExistence type="predicted"/>
<reference evidence="3" key="1">
    <citation type="journal article" date="2019" name="Int. J. Syst. Evol. Microbiol.">
        <title>The Global Catalogue of Microorganisms (GCM) 10K type strain sequencing project: providing services to taxonomists for standard genome sequencing and annotation.</title>
        <authorList>
            <consortium name="The Broad Institute Genomics Platform"/>
            <consortium name="The Broad Institute Genome Sequencing Center for Infectious Disease"/>
            <person name="Wu L."/>
            <person name="Ma J."/>
        </authorList>
    </citation>
    <scope>NUCLEOTIDE SEQUENCE [LARGE SCALE GENOMIC DNA]</scope>
    <source>
        <strain evidence="3">JCM 18537</strain>
    </source>
</reference>
<name>A0ABP9AW52_9MICO</name>
<protein>
    <recommendedName>
        <fullName evidence="4">Transcriptional regulator, AbiEi antitoxin, Type IV TA system</fullName>
    </recommendedName>
</protein>
<feature type="compositionally biased region" description="Basic and acidic residues" evidence="1">
    <location>
        <begin position="8"/>
        <end position="17"/>
    </location>
</feature>
<evidence type="ECO:0000256" key="1">
    <source>
        <dbReference type="SAM" id="MobiDB-lite"/>
    </source>
</evidence>
<feature type="region of interest" description="Disordered" evidence="1">
    <location>
        <begin position="1"/>
        <end position="35"/>
    </location>
</feature>
<evidence type="ECO:0008006" key="4">
    <source>
        <dbReference type="Google" id="ProtNLM"/>
    </source>
</evidence>
<gene>
    <name evidence="2" type="ORF">GCM10023351_34020</name>
</gene>
<evidence type="ECO:0000313" key="2">
    <source>
        <dbReference type="EMBL" id="GAA4785451.1"/>
    </source>
</evidence>
<accession>A0ABP9AW52</accession>
<comment type="caution">
    <text evidence="2">The sequence shown here is derived from an EMBL/GenBank/DDBJ whole genome shotgun (WGS) entry which is preliminary data.</text>
</comment>
<sequence>MVSTGTGRDGHQRRDGAGDGAAARTTRPQAGARRELCTSARCTAHAALPGGHDRGMPARSPLLFTRAAVVADLGRAGLEAALALGSLLRVRPGRYANAREWQATYVEERQRQLFTAAREDAEVEPIAANITAAAAHALPLFRVRDERIHTVNVDGRAASSTSRCFRHDDACDPADIVRLDGRLTTSLSRTVFDVIRTQPAETAIAVIDAALRQVAVDGSGRVRDIEAAERLREDIRRHVDAGAGARGIVQARRMVDLGHPGADGPGESVSRLYLADLGFAPIEVQVRVAGPDGGEYSVDLGFAGVLAEFDGETKYRDPLLLRGRTAEQAVIDEKRREDWIRATMRRPFLRWGMADIATRGALADRLRAFHVFPRRTPIR</sequence>
<organism evidence="2 3">
    <name type="scientific">Microbacterium gilvum</name>
    <dbReference type="NCBI Taxonomy" id="1336204"/>
    <lineage>
        <taxon>Bacteria</taxon>
        <taxon>Bacillati</taxon>
        <taxon>Actinomycetota</taxon>
        <taxon>Actinomycetes</taxon>
        <taxon>Micrococcales</taxon>
        <taxon>Microbacteriaceae</taxon>
        <taxon>Microbacterium</taxon>
    </lineage>
</organism>
<dbReference type="Proteomes" id="UP001501645">
    <property type="component" value="Unassembled WGS sequence"/>
</dbReference>
<evidence type="ECO:0000313" key="3">
    <source>
        <dbReference type="Proteomes" id="UP001501645"/>
    </source>
</evidence>
<keyword evidence="3" id="KW-1185">Reference proteome</keyword>
<dbReference type="EMBL" id="BAABKO010000007">
    <property type="protein sequence ID" value="GAA4785451.1"/>
    <property type="molecule type" value="Genomic_DNA"/>
</dbReference>